<dbReference type="Proteomes" id="UP000422736">
    <property type="component" value="Chromosome 8"/>
</dbReference>
<gene>
    <name evidence="1" type="primary">KEI1</name>
    <name evidence="1" type="ORF">FIM1_5176</name>
</gene>
<name>A0ABX6F1R8_KLUMA</name>
<keyword evidence="2" id="KW-1185">Reference proteome</keyword>
<protein>
    <submittedName>
        <fullName evidence="1">Protein KEI1</fullName>
    </submittedName>
</protein>
<evidence type="ECO:0000313" key="2">
    <source>
        <dbReference type="Proteomes" id="UP000422736"/>
    </source>
</evidence>
<evidence type="ECO:0000313" key="1">
    <source>
        <dbReference type="EMBL" id="QGN17967.1"/>
    </source>
</evidence>
<sequence>MQSSTAMVHLPQWNVRYPGTFHWTSFRFDAMDILHLVSVLSCSIHRWAQASIQAHLTYNVNSDIYIHCRHIYWLFVLFVVYCYLV</sequence>
<proteinExistence type="predicted"/>
<organism evidence="1 2">
    <name type="scientific">Kluyveromyces marxianus</name>
    <name type="common">Yeast</name>
    <name type="synonym">Candida kefyr</name>
    <dbReference type="NCBI Taxonomy" id="4911"/>
    <lineage>
        <taxon>Eukaryota</taxon>
        <taxon>Fungi</taxon>
        <taxon>Dikarya</taxon>
        <taxon>Ascomycota</taxon>
        <taxon>Saccharomycotina</taxon>
        <taxon>Saccharomycetes</taxon>
        <taxon>Saccharomycetales</taxon>
        <taxon>Saccharomycetaceae</taxon>
        <taxon>Kluyveromyces</taxon>
    </lineage>
</organism>
<accession>A0ABX6F1R8</accession>
<dbReference type="EMBL" id="CP015060">
    <property type="protein sequence ID" value="QGN17967.1"/>
    <property type="molecule type" value="Genomic_DNA"/>
</dbReference>
<reference evidence="1 2" key="1">
    <citation type="submission" date="2016-03" db="EMBL/GenBank/DDBJ databases">
        <title>How can Kluyveromyces marxianus grow so fast - potential evolutionary course in Saccharomyces Complex revealed by comparative genomics.</title>
        <authorList>
            <person name="Mo W."/>
            <person name="Lu W."/>
            <person name="Yang X."/>
            <person name="Qi J."/>
            <person name="Lv H."/>
        </authorList>
    </citation>
    <scope>NUCLEOTIDE SEQUENCE [LARGE SCALE GENOMIC DNA]</scope>
    <source>
        <strain evidence="1 2">FIM1</strain>
    </source>
</reference>